<dbReference type="EMBL" id="CP120364">
    <property type="protein sequence ID" value="WHS91348.1"/>
    <property type="molecule type" value="Genomic_DNA"/>
</dbReference>
<keyword evidence="1" id="KW-0732">Signal</keyword>
<evidence type="ECO:0000256" key="1">
    <source>
        <dbReference type="SAM" id="SignalP"/>
    </source>
</evidence>
<evidence type="ECO:0000313" key="4">
    <source>
        <dbReference type="EMBL" id="WHS91348.1"/>
    </source>
</evidence>
<protein>
    <submittedName>
        <fullName evidence="4">DUF4214 domain-containing protein</fullName>
    </submittedName>
</protein>
<proteinExistence type="predicted"/>
<evidence type="ECO:0000313" key="5">
    <source>
        <dbReference type="Proteomes" id="UP001233264"/>
    </source>
</evidence>
<dbReference type="RefSeq" id="WP_284718317.1">
    <property type="nucleotide sequence ID" value="NZ_CP120364.1"/>
</dbReference>
<dbReference type="Pfam" id="PF11790">
    <property type="entry name" value="Glyco_hydro_cc"/>
    <property type="match status" value="1"/>
</dbReference>
<accession>A0ABY8T2B9</accession>
<dbReference type="InterPro" id="IPR017853">
    <property type="entry name" value="GH"/>
</dbReference>
<feature type="domain" description="DUF4214" evidence="3">
    <location>
        <begin position="393"/>
        <end position="463"/>
    </location>
</feature>
<name>A0ABY8T2B9_9HYPH</name>
<reference evidence="4 5" key="1">
    <citation type="submission" date="2023-03" db="EMBL/GenBank/DDBJ databases">
        <authorList>
            <person name="Menendez E."/>
            <person name="Kaur S."/>
            <person name="Flores-Felix J.D."/>
            <person name="diCenzo G.C."/>
            <person name="Peix A."/>
            <person name="Velazquez E."/>
        </authorList>
    </citation>
    <scope>NUCLEOTIDE SEQUENCE [LARGE SCALE GENOMIC DNA]</scope>
    <source>
        <strain evidence="4 5">CCBAU 71714</strain>
        <plasmid evidence="4 5">pSkuCCBAU71714b</plasmid>
    </source>
</reference>
<keyword evidence="4" id="KW-0614">Plasmid</keyword>
<dbReference type="Gene3D" id="1.10.3130.20">
    <property type="entry name" value="Phycobilisome linker domain"/>
    <property type="match status" value="1"/>
</dbReference>
<feature type="chain" id="PRO_5045308140" evidence="1">
    <location>
        <begin position="22"/>
        <end position="472"/>
    </location>
</feature>
<dbReference type="SUPFAM" id="SSF51445">
    <property type="entry name" value="(Trans)glycosidases"/>
    <property type="match status" value="1"/>
</dbReference>
<dbReference type="InterPro" id="IPR025282">
    <property type="entry name" value="DUF4214"/>
</dbReference>
<dbReference type="Gene3D" id="3.20.20.80">
    <property type="entry name" value="Glycosidases"/>
    <property type="match status" value="1"/>
</dbReference>
<organism evidence="4 5">
    <name type="scientific">Sinorhizobium kummerowiae</name>
    <dbReference type="NCBI Taxonomy" id="158892"/>
    <lineage>
        <taxon>Bacteria</taxon>
        <taxon>Pseudomonadati</taxon>
        <taxon>Pseudomonadota</taxon>
        <taxon>Alphaproteobacteria</taxon>
        <taxon>Hyphomicrobiales</taxon>
        <taxon>Rhizobiaceae</taxon>
        <taxon>Sinorhizobium/Ensifer group</taxon>
        <taxon>Sinorhizobium</taxon>
    </lineage>
</organism>
<dbReference type="InterPro" id="IPR038255">
    <property type="entry name" value="PBS_linker_sf"/>
</dbReference>
<gene>
    <name evidence="4" type="ORF">PZL22_001326</name>
</gene>
<dbReference type="InterPro" id="IPR024655">
    <property type="entry name" value="Asl1_glyco_hydro_catalytic"/>
</dbReference>
<feature type="domain" description="Asl1-like glycosyl hydrolase catalytic" evidence="2">
    <location>
        <begin position="167"/>
        <end position="269"/>
    </location>
</feature>
<geneLocation type="plasmid" evidence="4 5">
    <name>pSkuCCBAU71714b</name>
</geneLocation>
<dbReference type="Proteomes" id="UP001233264">
    <property type="component" value="Plasmid pSkuCCBAU71714b"/>
</dbReference>
<sequence>MFTRLAIGALYLLTTAASGSADILWGINGHPITAYPGIGIEQQLNFLEDLGMKSYRVNISDAVRVEDLAVLVKEGKARGISILPVITPGNIDLDKDSVGDLYEKAHRLAVTLGSQFKADIRVWELGNEMENYAIIKACEKRDDGSQYPCEWGPAGGVGPLDYYGPRWAKVSAVLRGLSDGMTAVDPQIRKAIGTAGWGHVGAFERMKQDGIDWDISVWHMYGEDPEWAFKELARYGHPIWVTEFNNPLGSQRSDEQQADGLRQAMMRLRELHLKYSVEAAHVYELLDETYWAPNFEAFMGLVKLIAKSDGGWAIGEPKPAYAAAREVILGKRPVVRPKRDCEISEVRASEPLSVRQGRFAYCLVLGHTKDAGAIARWAEALENGETNVTEMMLTLMQSDEFNRRYATFGLTDRPFISFLYLLLMDRSADPYGLDSYAGHLSGGTMTREHVALGMMLSSEFQRKYATHLGAGQ</sequence>
<dbReference type="Pfam" id="PF13946">
    <property type="entry name" value="DUF4214"/>
    <property type="match status" value="1"/>
</dbReference>
<keyword evidence="5" id="KW-1185">Reference proteome</keyword>
<evidence type="ECO:0000259" key="2">
    <source>
        <dbReference type="Pfam" id="PF11790"/>
    </source>
</evidence>
<evidence type="ECO:0000259" key="3">
    <source>
        <dbReference type="Pfam" id="PF13946"/>
    </source>
</evidence>
<feature type="signal peptide" evidence="1">
    <location>
        <begin position="1"/>
        <end position="21"/>
    </location>
</feature>